<gene>
    <name evidence="1" type="ORF">O1611_g808</name>
</gene>
<organism evidence="1 2">
    <name type="scientific">Lasiodiplodia mahajangana</name>
    <dbReference type="NCBI Taxonomy" id="1108764"/>
    <lineage>
        <taxon>Eukaryota</taxon>
        <taxon>Fungi</taxon>
        <taxon>Dikarya</taxon>
        <taxon>Ascomycota</taxon>
        <taxon>Pezizomycotina</taxon>
        <taxon>Dothideomycetes</taxon>
        <taxon>Dothideomycetes incertae sedis</taxon>
        <taxon>Botryosphaeriales</taxon>
        <taxon>Botryosphaeriaceae</taxon>
        <taxon>Lasiodiplodia</taxon>
    </lineage>
</organism>
<evidence type="ECO:0000313" key="2">
    <source>
        <dbReference type="Proteomes" id="UP001153332"/>
    </source>
</evidence>
<name>A0ACC2JZ69_9PEZI</name>
<comment type="caution">
    <text evidence="1">The sequence shown here is derived from an EMBL/GenBank/DDBJ whole genome shotgun (WGS) entry which is preliminary data.</text>
</comment>
<protein>
    <submittedName>
        <fullName evidence="1">Uncharacterized protein</fullName>
    </submittedName>
</protein>
<accession>A0ACC2JZ69</accession>
<sequence>MYTSLNPARREIRLLQIVDETDSGVIECVFHTVSLEDDIEFAALSYVWGNPDTTQEILLNGYRRGITKNLESALRNFRSNFTANGFNLIRRFNLLEDFIQNERDLSSLKHALSSKRDWDLHHESDSEHEHEAKRVKTTSQSIDGPRAHNSFSVQHGDDDDSDDRDAHCGDKKAPLTHRRGKDIYTTPHLRDTDSTDNSNRIVHDSGVNDDQYDTEDDDGGYGDDEDTSGDDNFRSSEEDTNSCSGKSEREADSNAYPQSMIERIICAYDHAKVGGGGLPIWIDALCINQDDLSEKSHQIQLMGDIYKRAHRVFSWLGQPDDKKIDFALKTIRRITPCLHPGRESEMNLMRHHPELFNWRVAGSITSNPYWNAILNFQKSENFKRLWIFQELLASKDPTFICGDEYLPMSYLRQYMRWGASIPNFPREKPRYPTNDQGVWDILRLKLPRFGVLFNLLLAGKSCEEPVDKTYLFIDIVRRWHCKDPRDKVFALLGVFPMTNPPDYNKSVVDVYMDWATDPLWDVPPDFLLRHSGIGLYPRTLTDGEFPSWMPQLDIIGQQIQAWDIIWEKPSAISRTPACFRPAVSRATGITCYGVQVTEVSEIITRPSKTASDYDFPGGQLIAENEPREAPVIENGHGILAPILKYLISNREQLWNEPYPTGGSRLRAFIHTVIECVIDGSEPEVVSDLSFEDLIAAIKRHTPKKLGSVHDLSQKDLKLLGFAPVEEARDSALNASTDDNDDGSDDDDSDKTRDDMNKSTHTTIANEVALRLLFIAMEKSLFHTNDGLLGLGPPGMKQGDLVYLVHGSSLPVLLRKTVQGTFNVGSCYVSGISGTEAFSILNIRENDVRKITII</sequence>
<keyword evidence="2" id="KW-1185">Reference proteome</keyword>
<dbReference type="EMBL" id="JAPUUL010000080">
    <property type="protein sequence ID" value="KAJ8132815.1"/>
    <property type="molecule type" value="Genomic_DNA"/>
</dbReference>
<proteinExistence type="predicted"/>
<dbReference type="Proteomes" id="UP001153332">
    <property type="component" value="Unassembled WGS sequence"/>
</dbReference>
<reference evidence="1" key="1">
    <citation type="submission" date="2022-12" db="EMBL/GenBank/DDBJ databases">
        <title>Genome Sequence of Lasiodiplodia mahajangana.</title>
        <authorList>
            <person name="Buettner E."/>
        </authorList>
    </citation>
    <scope>NUCLEOTIDE SEQUENCE</scope>
    <source>
        <strain evidence="1">VT137</strain>
    </source>
</reference>
<evidence type="ECO:0000313" key="1">
    <source>
        <dbReference type="EMBL" id="KAJ8132815.1"/>
    </source>
</evidence>